<dbReference type="SUPFAM" id="SSF46689">
    <property type="entry name" value="Homeodomain-like"/>
    <property type="match status" value="1"/>
</dbReference>
<dbReference type="RefSeq" id="WP_125242986.1">
    <property type="nucleotide sequence ID" value="NZ_RSED01000006.1"/>
</dbReference>
<evidence type="ECO:0000313" key="6">
    <source>
        <dbReference type="Proteomes" id="UP000269265"/>
    </source>
</evidence>
<dbReference type="Pfam" id="PF00440">
    <property type="entry name" value="TetR_N"/>
    <property type="match status" value="1"/>
</dbReference>
<keyword evidence="6" id="KW-1185">Reference proteome</keyword>
<dbReference type="OrthoDB" id="8535430at2"/>
<organism evidence="5 6">
    <name type="scientific">Aquabacterium soli</name>
    <dbReference type="NCBI Taxonomy" id="2493092"/>
    <lineage>
        <taxon>Bacteria</taxon>
        <taxon>Pseudomonadati</taxon>
        <taxon>Pseudomonadota</taxon>
        <taxon>Betaproteobacteria</taxon>
        <taxon>Burkholderiales</taxon>
        <taxon>Aquabacterium</taxon>
    </lineage>
</organism>
<dbReference type="AlphaFoldDB" id="A0A3R8S2G8"/>
<feature type="DNA-binding region" description="H-T-H motif" evidence="2">
    <location>
        <begin position="56"/>
        <end position="75"/>
    </location>
</feature>
<gene>
    <name evidence="5" type="ORF">EIP75_09310</name>
</gene>
<protein>
    <submittedName>
        <fullName evidence="5">TetR/AcrR family transcriptional regulator</fullName>
    </submittedName>
</protein>
<evidence type="ECO:0000313" key="5">
    <source>
        <dbReference type="EMBL" id="RRS04612.1"/>
    </source>
</evidence>
<dbReference type="PRINTS" id="PR00455">
    <property type="entry name" value="HTHTETR"/>
</dbReference>
<dbReference type="InterPro" id="IPR050624">
    <property type="entry name" value="HTH-type_Tx_Regulator"/>
</dbReference>
<feature type="domain" description="HTH tetR-type" evidence="4">
    <location>
        <begin position="33"/>
        <end position="93"/>
    </location>
</feature>
<dbReference type="SUPFAM" id="SSF48498">
    <property type="entry name" value="Tetracyclin repressor-like, C-terminal domain"/>
    <property type="match status" value="1"/>
</dbReference>
<dbReference type="PANTHER" id="PTHR43479">
    <property type="entry name" value="ACREF/ENVCD OPERON REPRESSOR-RELATED"/>
    <property type="match status" value="1"/>
</dbReference>
<keyword evidence="1 2" id="KW-0238">DNA-binding</keyword>
<name>A0A3R8S2G8_9BURK</name>
<dbReference type="EMBL" id="RSED01000006">
    <property type="protein sequence ID" value="RRS04612.1"/>
    <property type="molecule type" value="Genomic_DNA"/>
</dbReference>
<accession>A0A3R8S2G8</accession>
<reference evidence="5 6" key="1">
    <citation type="submission" date="2018-12" db="EMBL/GenBank/DDBJ databases">
        <title>The whole draft genome of Aquabacterium sp. SJQ9.</title>
        <authorList>
            <person name="Sun L."/>
            <person name="Gao X."/>
            <person name="Chen W."/>
            <person name="Huang K."/>
        </authorList>
    </citation>
    <scope>NUCLEOTIDE SEQUENCE [LARGE SCALE GENOMIC DNA]</scope>
    <source>
        <strain evidence="5 6">SJQ9</strain>
    </source>
</reference>
<dbReference type="InterPro" id="IPR001647">
    <property type="entry name" value="HTH_TetR"/>
</dbReference>
<dbReference type="PROSITE" id="PS50977">
    <property type="entry name" value="HTH_TETR_2"/>
    <property type="match status" value="1"/>
</dbReference>
<dbReference type="InterPro" id="IPR036271">
    <property type="entry name" value="Tet_transcr_reg_TetR-rel_C_sf"/>
</dbReference>
<evidence type="ECO:0000256" key="2">
    <source>
        <dbReference type="PROSITE-ProRule" id="PRU00335"/>
    </source>
</evidence>
<dbReference type="Proteomes" id="UP000269265">
    <property type="component" value="Unassembled WGS sequence"/>
</dbReference>
<evidence type="ECO:0000256" key="3">
    <source>
        <dbReference type="SAM" id="MobiDB-lite"/>
    </source>
</evidence>
<evidence type="ECO:0000259" key="4">
    <source>
        <dbReference type="PROSITE" id="PS50977"/>
    </source>
</evidence>
<evidence type="ECO:0000256" key="1">
    <source>
        <dbReference type="ARBA" id="ARBA00023125"/>
    </source>
</evidence>
<sequence>MTEPSAPGTPASDEPTDPSATDDRRAILATMRPETLKRIEKAVLELFSSQDFHDVSLLDVAKAANVSLQTIYKYFGSKEVLVYAMLDVMLGRLAERMIDHLQGIDDARERLRKTCWVTLDYMDKHPAVMMLLFTAVPITRHRNIRIYESPDLMGSFLSVFRDGQDRGVLNNRVSSKILLDVFMGVIGRVVLMHIVRGEQRSLIDQFDELFGILWRAMSAPDD</sequence>
<proteinExistence type="predicted"/>
<dbReference type="Gene3D" id="1.10.357.10">
    <property type="entry name" value="Tetracycline Repressor, domain 2"/>
    <property type="match status" value="1"/>
</dbReference>
<dbReference type="GO" id="GO:0003677">
    <property type="term" value="F:DNA binding"/>
    <property type="evidence" value="ECO:0007669"/>
    <property type="project" value="UniProtKB-UniRule"/>
</dbReference>
<comment type="caution">
    <text evidence="5">The sequence shown here is derived from an EMBL/GenBank/DDBJ whole genome shotgun (WGS) entry which is preliminary data.</text>
</comment>
<feature type="region of interest" description="Disordered" evidence="3">
    <location>
        <begin position="1"/>
        <end position="23"/>
    </location>
</feature>
<dbReference type="PANTHER" id="PTHR43479:SF11">
    <property type="entry name" value="ACREF_ENVCD OPERON REPRESSOR-RELATED"/>
    <property type="match status" value="1"/>
</dbReference>
<dbReference type="InterPro" id="IPR009057">
    <property type="entry name" value="Homeodomain-like_sf"/>
</dbReference>